<organism evidence="3 4">
    <name type="scientific">Intestinicryptomonas porci</name>
    <dbReference type="NCBI Taxonomy" id="2926320"/>
    <lineage>
        <taxon>Bacteria</taxon>
        <taxon>Pseudomonadati</taxon>
        <taxon>Verrucomicrobiota</taxon>
        <taxon>Opitutia</taxon>
        <taxon>Opitutales</taxon>
        <taxon>Intestinicryptomonaceae</taxon>
        <taxon>Intestinicryptomonas</taxon>
    </lineage>
</organism>
<dbReference type="Proteomes" id="UP001275932">
    <property type="component" value="Unassembled WGS sequence"/>
</dbReference>
<evidence type="ECO:0000256" key="1">
    <source>
        <dbReference type="ARBA" id="ARBA00022962"/>
    </source>
</evidence>
<sequence length="188" mass="20655">MGSTLIIDNYDSFTQNLAQILEEQNAQFKIVKNDELLGEEIGRFSRAIISPGPGLPEEAGGLMDFILKFNGKIPILGVCLGHQAICRCFGAKLENIAPLHGVQSGISFSSPKDEIFEGVSETAKIGHYHSWTVSQKDFPKELEITALDSFGQIAAVRVKNSKTRGLQFHPESIMCDCGTQIIKNFLKI</sequence>
<gene>
    <name evidence="3" type="ORF">MOX91_01310</name>
</gene>
<reference evidence="3 4" key="1">
    <citation type="submission" date="2022-03" db="EMBL/GenBank/DDBJ databases">
        <title>Novel taxa within the pig intestine.</title>
        <authorList>
            <person name="Wylensek D."/>
            <person name="Bishof K."/>
            <person name="Afrizal A."/>
            <person name="Clavel T."/>
        </authorList>
    </citation>
    <scope>NUCLEOTIDE SEQUENCE [LARGE SCALE GENOMIC DNA]</scope>
    <source>
        <strain evidence="3 4">CLA-KB-P66</strain>
    </source>
</reference>
<dbReference type="PANTHER" id="PTHR43418">
    <property type="entry name" value="MULTIFUNCTIONAL TRYPTOPHAN BIOSYNTHESIS PROTEIN-RELATED"/>
    <property type="match status" value="1"/>
</dbReference>
<dbReference type="EMBL" id="JALBUT010000001">
    <property type="protein sequence ID" value="MDX8414825.1"/>
    <property type="molecule type" value="Genomic_DNA"/>
</dbReference>
<dbReference type="PRINTS" id="PR00097">
    <property type="entry name" value="ANTSNTHASEII"/>
</dbReference>
<dbReference type="InterPro" id="IPR006221">
    <property type="entry name" value="TrpG/PapA_dom"/>
</dbReference>
<protein>
    <submittedName>
        <fullName evidence="3">Aminodeoxychorismate/anthranilate synthase component II</fullName>
    </submittedName>
</protein>
<accession>A0ABU4WE33</accession>
<comment type="caution">
    <text evidence="3">The sequence shown here is derived from an EMBL/GenBank/DDBJ whole genome shotgun (WGS) entry which is preliminary data.</text>
</comment>
<feature type="domain" description="Glutamine amidotransferase" evidence="2">
    <location>
        <begin position="5"/>
        <end position="186"/>
    </location>
</feature>
<dbReference type="NCBIfam" id="TIGR00566">
    <property type="entry name" value="trpG_papA"/>
    <property type="match status" value="1"/>
</dbReference>
<dbReference type="InterPro" id="IPR017926">
    <property type="entry name" value="GATASE"/>
</dbReference>
<dbReference type="InterPro" id="IPR029062">
    <property type="entry name" value="Class_I_gatase-like"/>
</dbReference>
<dbReference type="SUPFAM" id="SSF52317">
    <property type="entry name" value="Class I glutamine amidotransferase-like"/>
    <property type="match status" value="1"/>
</dbReference>
<dbReference type="CDD" id="cd01743">
    <property type="entry name" value="GATase1_Anthranilate_Synthase"/>
    <property type="match status" value="1"/>
</dbReference>
<proteinExistence type="predicted"/>
<evidence type="ECO:0000259" key="2">
    <source>
        <dbReference type="Pfam" id="PF00117"/>
    </source>
</evidence>
<name>A0ABU4WE33_9BACT</name>
<dbReference type="PRINTS" id="PR00099">
    <property type="entry name" value="CPSGATASE"/>
</dbReference>
<dbReference type="InterPro" id="IPR050472">
    <property type="entry name" value="Anth_synth/Amidotransfase"/>
</dbReference>
<keyword evidence="4" id="KW-1185">Reference proteome</keyword>
<dbReference type="PRINTS" id="PR00096">
    <property type="entry name" value="GATASE"/>
</dbReference>
<evidence type="ECO:0000313" key="4">
    <source>
        <dbReference type="Proteomes" id="UP001275932"/>
    </source>
</evidence>
<dbReference type="PROSITE" id="PS51273">
    <property type="entry name" value="GATASE_TYPE_1"/>
    <property type="match status" value="1"/>
</dbReference>
<keyword evidence="1" id="KW-0315">Glutamine amidotransferase</keyword>
<dbReference type="Pfam" id="PF00117">
    <property type="entry name" value="GATase"/>
    <property type="match status" value="1"/>
</dbReference>
<dbReference type="Gene3D" id="3.40.50.880">
    <property type="match status" value="1"/>
</dbReference>
<evidence type="ECO:0000313" key="3">
    <source>
        <dbReference type="EMBL" id="MDX8414825.1"/>
    </source>
</evidence>
<dbReference type="RefSeq" id="WP_370396271.1">
    <property type="nucleotide sequence ID" value="NZ_JALBUT010000001.1"/>
</dbReference>
<dbReference type="PANTHER" id="PTHR43418:SF4">
    <property type="entry name" value="MULTIFUNCTIONAL TRYPTOPHAN BIOSYNTHESIS PROTEIN"/>
    <property type="match status" value="1"/>
</dbReference>